<evidence type="ECO:0000313" key="1">
    <source>
        <dbReference type="EMBL" id="GBM93831.1"/>
    </source>
</evidence>
<comment type="caution">
    <text evidence="1">The sequence shown here is derived from an EMBL/GenBank/DDBJ whole genome shotgun (WGS) entry which is preliminary data.</text>
</comment>
<sequence>MTMNYPTYDSHTSCQQGTERAKSTFAHTVGLLPPPIHRRVLLQWWRDGSAWNCVDRGRIVFNEESVFQLCPNGHRRFWRPSGQLREPATTIARHTSPQKDLRPGVSFLSLTGLLCRSFYLQHKSSQAKFYKLLCCSSFCGTPGLLFNKTMPDHRLHAVLRLVFEFAERFL</sequence>
<name>A0A4Y2JU16_ARAVE</name>
<protein>
    <submittedName>
        <fullName evidence="1">Uncharacterized protein</fullName>
    </submittedName>
</protein>
<reference evidence="1 2" key="1">
    <citation type="journal article" date="2019" name="Sci. Rep.">
        <title>Orb-weaving spider Araneus ventricosus genome elucidates the spidroin gene catalogue.</title>
        <authorList>
            <person name="Kono N."/>
            <person name="Nakamura H."/>
            <person name="Ohtoshi R."/>
            <person name="Moran D.A.P."/>
            <person name="Shinohara A."/>
            <person name="Yoshida Y."/>
            <person name="Fujiwara M."/>
            <person name="Mori M."/>
            <person name="Tomita M."/>
            <person name="Arakawa K."/>
        </authorList>
    </citation>
    <scope>NUCLEOTIDE SEQUENCE [LARGE SCALE GENOMIC DNA]</scope>
</reference>
<dbReference type="EMBL" id="BGPR01003910">
    <property type="protein sequence ID" value="GBM93831.1"/>
    <property type="molecule type" value="Genomic_DNA"/>
</dbReference>
<keyword evidence="2" id="KW-1185">Reference proteome</keyword>
<accession>A0A4Y2JU16</accession>
<evidence type="ECO:0000313" key="2">
    <source>
        <dbReference type="Proteomes" id="UP000499080"/>
    </source>
</evidence>
<organism evidence="1 2">
    <name type="scientific">Araneus ventricosus</name>
    <name type="common">Orbweaver spider</name>
    <name type="synonym">Epeira ventricosa</name>
    <dbReference type="NCBI Taxonomy" id="182803"/>
    <lineage>
        <taxon>Eukaryota</taxon>
        <taxon>Metazoa</taxon>
        <taxon>Ecdysozoa</taxon>
        <taxon>Arthropoda</taxon>
        <taxon>Chelicerata</taxon>
        <taxon>Arachnida</taxon>
        <taxon>Araneae</taxon>
        <taxon>Araneomorphae</taxon>
        <taxon>Entelegynae</taxon>
        <taxon>Araneoidea</taxon>
        <taxon>Araneidae</taxon>
        <taxon>Araneus</taxon>
    </lineage>
</organism>
<proteinExistence type="predicted"/>
<dbReference type="OrthoDB" id="9996331at2759"/>
<dbReference type="Proteomes" id="UP000499080">
    <property type="component" value="Unassembled WGS sequence"/>
</dbReference>
<dbReference type="AlphaFoldDB" id="A0A4Y2JU16"/>
<gene>
    <name evidence="1" type="ORF">AVEN_193921_1</name>
</gene>